<dbReference type="PANTHER" id="PTHR37846:SF1">
    <property type="entry name" value="DEACETYLASE-LIKE PROTEIN"/>
    <property type="match status" value="1"/>
</dbReference>
<comment type="caution">
    <text evidence="3">The sequence shown here is derived from an EMBL/GenBank/DDBJ whole genome shotgun (WGS) entry which is preliminary data.</text>
</comment>
<feature type="region of interest" description="Disordered" evidence="1">
    <location>
        <begin position="76"/>
        <end position="98"/>
    </location>
</feature>
<feature type="compositionally biased region" description="Polar residues" evidence="1">
    <location>
        <begin position="1"/>
        <end position="11"/>
    </location>
</feature>
<organism evidence="3 4">
    <name type="scientific">Cronartium quercuum f. sp. fusiforme G11</name>
    <dbReference type="NCBI Taxonomy" id="708437"/>
    <lineage>
        <taxon>Eukaryota</taxon>
        <taxon>Fungi</taxon>
        <taxon>Dikarya</taxon>
        <taxon>Basidiomycota</taxon>
        <taxon>Pucciniomycotina</taxon>
        <taxon>Pucciniomycetes</taxon>
        <taxon>Pucciniales</taxon>
        <taxon>Coleosporiaceae</taxon>
        <taxon>Cronartium</taxon>
    </lineage>
</organism>
<name>A0A9P6NKJ8_9BASI</name>
<feature type="compositionally biased region" description="Acidic residues" evidence="1">
    <location>
        <begin position="82"/>
        <end position="97"/>
    </location>
</feature>
<feature type="domain" description="DUF7719" evidence="2">
    <location>
        <begin position="172"/>
        <end position="237"/>
    </location>
</feature>
<dbReference type="Pfam" id="PF24841">
    <property type="entry name" value="DUF7719"/>
    <property type="match status" value="1"/>
</dbReference>
<gene>
    <name evidence="3" type="ORF">CROQUDRAFT_61480</name>
</gene>
<keyword evidence="4" id="KW-1185">Reference proteome</keyword>
<dbReference type="Proteomes" id="UP000886653">
    <property type="component" value="Unassembled WGS sequence"/>
</dbReference>
<protein>
    <recommendedName>
        <fullName evidence="2">DUF7719 domain-containing protein</fullName>
    </recommendedName>
</protein>
<evidence type="ECO:0000313" key="3">
    <source>
        <dbReference type="EMBL" id="KAG0147659.1"/>
    </source>
</evidence>
<accession>A0A9P6NKJ8</accession>
<dbReference type="OrthoDB" id="5597489at2759"/>
<evidence type="ECO:0000259" key="2">
    <source>
        <dbReference type="Pfam" id="PF24841"/>
    </source>
</evidence>
<dbReference type="PANTHER" id="PTHR37846">
    <property type="entry name" value="YALI0B21296P"/>
    <property type="match status" value="1"/>
</dbReference>
<sequence>MEPKNSSNSKFQTEHDEIKNDLVRLSKNDQSSLLIEKSEIKSLKSKISQVSREYKTKQKPLLEFTKDELLRLPTVPVVDDDKSGEEEETEEEEEEKLETDTLPLWVDKSFDTFLWTVPFTTVFICLDVAIHSQYGQEVTLESEYKRLINVTPSLILLIHFTLHHSSHLFTRLTLFSLSAIGGSYMVHIMNKFSYLLVMKQTPALGTLWIYSVVRMELREAVISLCIVAGWCWYNKLSLMV</sequence>
<evidence type="ECO:0000313" key="4">
    <source>
        <dbReference type="Proteomes" id="UP000886653"/>
    </source>
</evidence>
<feature type="compositionally biased region" description="Basic and acidic residues" evidence="1">
    <location>
        <begin position="12"/>
        <end position="22"/>
    </location>
</feature>
<proteinExistence type="predicted"/>
<dbReference type="EMBL" id="MU167245">
    <property type="protein sequence ID" value="KAG0147659.1"/>
    <property type="molecule type" value="Genomic_DNA"/>
</dbReference>
<reference evidence="3" key="1">
    <citation type="submission" date="2013-11" db="EMBL/GenBank/DDBJ databases">
        <title>Genome sequence of the fusiform rust pathogen reveals effectors for host alternation and coevolution with pine.</title>
        <authorList>
            <consortium name="DOE Joint Genome Institute"/>
            <person name="Smith K."/>
            <person name="Pendleton A."/>
            <person name="Kubisiak T."/>
            <person name="Anderson C."/>
            <person name="Salamov A."/>
            <person name="Aerts A."/>
            <person name="Riley R."/>
            <person name="Clum A."/>
            <person name="Lindquist E."/>
            <person name="Ence D."/>
            <person name="Campbell M."/>
            <person name="Kronenberg Z."/>
            <person name="Feau N."/>
            <person name="Dhillon B."/>
            <person name="Hamelin R."/>
            <person name="Burleigh J."/>
            <person name="Smith J."/>
            <person name="Yandell M."/>
            <person name="Nelson C."/>
            <person name="Grigoriev I."/>
            <person name="Davis J."/>
        </authorList>
    </citation>
    <scope>NUCLEOTIDE SEQUENCE</scope>
    <source>
        <strain evidence="3">G11</strain>
    </source>
</reference>
<dbReference type="InterPro" id="IPR056136">
    <property type="entry name" value="DUF7719"/>
</dbReference>
<feature type="region of interest" description="Disordered" evidence="1">
    <location>
        <begin position="1"/>
        <end position="22"/>
    </location>
</feature>
<evidence type="ECO:0000256" key="1">
    <source>
        <dbReference type="SAM" id="MobiDB-lite"/>
    </source>
</evidence>
<dbReference type="AlphaFoldDB" id="A0A9P6NKJ8"/>